<accession>A0A5N5QC86</accession>
<evidence type="ECO:0000313" key="2">
    <source>
        <dbReference type="Proteomes" id="UP000383932"/>
    </source>
</evidence>
<evidence type="ECO:0000313" key="1">
    <source>
        <dbReference type="EMBL" id="KAB5589380.1"/>
    </source>
</evidence>
<dbReference type="GO" id="GO:0055105">
    <property type="term" value="F:ubiquitin-protein transferase inhibitor activity"/>
    <property type="evidence" value="ECO:0007669"/>
    <property type="project" value="TreeGrafter"/>
</dbReference>
<dbReference type="PANTHER" id="PTHR15430:SF1">
    <property type="entry name" value="GLOMULIN"/>
    <property type="match status" value="1"/>
</dbReference>
<dbReference type="GO" id="GO:0005737">
    <property type="term" value="C:cytoplasm"/>
    <property type="evidence" value="ECO:0007669"/>
    <property type="project" value="TreeGrafter"/>
</dbReference>
<gene>
    <name evidence="1" type="ORF">CTheo_7178</name>
</gene>
<protein>
    <submittedName>
        <fullName evidence="1">YAP/Alf4/glomulin family protein</fullName>
    </submittedName>
</protein>
<dbReference type="OrthoDB" id="5396786at2759"/>
<dbReference type="PANTHER" id="PTHR15430">
    <property type="entry name" value="GLOMULIN"/>
    <property type="match status" value="1"/>
</dbReference>
<reference evidence="1 2" key="1">
    <citation type="journal article" date="2019" name="Fungal Biol. Biotechnol.">
        <title>Draft genome sequence of fastidious pathogen Ceratobasidium theobromae, which causes vascular-streak dieback in Theobroma cacao.</title>
        <authorList>
            <person name="Ali S.S."/>
            <person name="Asman A."/>
            <person name="Shao J."/>
            <person name="Firmansyah A.P."/>
            <person name="Susilo A.W."/>
            <person name="Rosmana A."/>
            <person name="McMahon P."/>
            <person name="Junaid M."/>
            <person name="Guest D."/>
            <person name="Kheng T.Y."/>
            <person name="Meinhardt L.W."/>
            <person name="Bailey B.A."/>
        </authorList>
    </citation>
    <scope>NUCLEOTIDE SEQUENCE [LARGE SCALE GENOMIC DNA]</scope>
    <source>
        <strain evidence="1 2">CT2</strain>
    </source>
</reference>
<comment type="caution">
    <text evidence="1">The sequence shown here is derived from an EMBL/GenBank/DDBJ whole genome shotgun (WGS) entry which is preliminary data.</text>
</comment>
<dbReference type="AlphaFoldDB" id="A0A5N5QC86"/>
<organism evidence="1 2">
    <name type="scientific">Ceratobasidium theobromae</name>
    <dbReference type="NCBI Taxonomy" id="1582974"/>
    <lineage>
        <taxon>Eukaryota</taxon>
        <taxon>Fungi</taxon>
        <taxon>Dikarya</taxon>
        <taxon>Basidiomycota</taxon>
        <taxon>Agaricomycotina</taxon>
        <taxon>Agaricomycetes</taxon>
        <taxon>Cantharellales</taxon>
        <taxon>Ceratobasidiaceae</taxon>
        <taxon>Ceratobasidium</taxon>
    </lineage>
</organism>
<dbReference type="EMBL" id="SSOP01000278">
    <property type="protein sequence ID" value="KAB5589380.1"/>
    <property type="molecule type" value="Genomic_DNA"/>
</dbReference>
<sequence>MEILAGTIMASSDDWVARLKNTDTPDLALRKTLEQSLADHTLAAFTQRLNQLAPETINNVLESTPLDLVPILLLADNTIEHHPNDVQQTLQLIAQHGNPKQVLLAAQESLETVSQTGNHIVWKWIRLVDMYTFPRLVPRKRSAPDMATPIIQHLQQSLDKLGPFVDPTTSKQVVESCIQFGYTLLRWFGAVGADKEAITHCKLSDEHIIKEHDEFLYHLRAASLSFANINTNKGLTARTERQTIGAFVLFYLSQRGPVRPKGTRSALKSHLDGLSLCLQQARWRQTAIGGLDDCLLGGLYDEEVLEEDLAMDTVSSAASTDPDPKTRARLFDILTRMVFKVQRTVGFRLVRDLASKECPFPNMRASAIGLLRRLVVRAFSQGMPRVDDPFRSRVLLEEFNPILFSKEADDVQEMNRVVEALGFYQVLLGRDEANVTGIRDAESVQAMQDALISPLRRHLERARDEPGIGITLRWTSISLGRLEESLAESNSSRRDGGE</sequence>
<keyword evidence="2" id="KW-1185">Reference proteome</keyword>
<dbReference type="Pfam" id="PF08568">
    <property type="entry name" value="Kinetochor_Ybp2"/>
    <property type="match status" value="1"/>
</dbReference>
<proteinExistence type="predicted"/>
<dbReference type="InterPro" id="IPR013877">
    <property type="entry name" value="YAP-bd/ALF4/Glomulin"/>
</dbReference>
<dbReference type="InterPro" id="IPR019516">
    <property type="entry name" value="Glomulin/ALF4"/>
</dbReference>
<dbReference type="Proteomes" id="UP000383932">
    <property type="component" value="Unassembled WGS sequence"/>
</dbReference>
<name>A0A5N5QC86_9AGAM</name>